<evidence type="ECO:0000313" key="3">
    <source>
        <dbReference type="EMBL" id="KAB0679618.1"/>
    </source>
</evidence>
<feature type="region of interest" description="Disordered" evidence="1">
    <location>
        <begin position="106"/>
        <end position="125"/>
    </location>
</feature>
<keyword evidence="2" id="KW-0732">Signal</keyword>
<dbReference type="Proteomes" id="UP000432089">
    <property type="component" value="Unassembled WGS sequence"/>
</dbReference>
<dbReference type="EMBL" id="VZDO01000009">
    <property type="protein sequence ID" value="KAB0679618.1"/>
    <property type="molecule type" value="Genomic_DNA"/>
</dbReference>
<name>A0A7V7TW59_9HYPH</name>
<sequence>MRNSSIVACCAILSALPAKVSAQSFEDRVQSTLDAERVGSSLSRKLNFGTGEAAKRHGAFDKPPPEFHLETEADPEVAWFNPSIEIAGAKVSPDVKRKGLKVRIPMDLSGSGVDGNTSDTSDDDD</sequence>
<organism evidence="3 4">
    <name type="scientific">Plantimonas leprariae</name>
    <dbReference type="NCBI Taxonomy" id="2615207"/>
    <lineage>
        <taxon>Bacteria</taxon>
        <taxon>Pseudomonadati</taxon>
        <taxon>Pseudomonadota</taxon>
        <taxon>Alphaproteobacteria</taxon>
        <taxon>Hyphomicrobiales</taxon>
        <taxon>Aurantimonadaceae</taxon>
        <taxon>Plantimonas</taxon>
    </lineage>
</organism>
<dbReference type="AlphaFoldDB" id="A0A7V7TW59"/>
<dbReference type="RefSeq" id="WP_150970142.1">
    <property type="nucleotide sequence ID" value="NZ_VZDO01000009.1"/>
</dbReference>
<reference evidence="3 4" key="1">
    <citation type="submission" date="2019-09" db="EMBL/GenBank/DDBJ databases">
        <title>YIM 132180 draft genome.</title>
        <authorList>
            <person name="Zhang K."/>
        </authorList>
    </citation>
    <scope>NUCLEOTIDE SEQUENCE [LARGE SCALE GENOMIC DNA]</scope>
    <source>
        <strain evidence="3 4">YIM 132180</strain>
    </source>
</reference>
<feature type="signal peptide" evidence="2">
    <location>
        <begin position="1"/>
        <end position="22"/>
    </location>
</feature>
<accession>A0A7V7TW59</accession>
<evidence type="ECO:0000256" key="2">
    <source>
        <dbReference type="SAM" id="SignalP"/>
    </source>
</evidence>
<evidence type="ECO:0000256" key="1">
    <source>
        <dbReference type="SAM" id="MobiDB-lite"/>
    </source>
</evidence>
<proteinExistence type="predicted"/>
<evidence type="ECO:0000313" key="4">
    <source>
        <dbReference type="Proteomes" id="UP000432089"/>
    </source>
</evidence>
<keyword evidence="4" id="KW-1185">Reference proteome</keyword>
<protein>
    <submittedName>
        <fullName evidence="3">Uncharacterized protein</fullName>
    </submittedName>
</protein>
<feature type="chain" id="PRO_5030943783" evidence="2">
    <location>
        <begin position="23"/>
        <end position="125"/>
    </location>
</feature>
<comment type="caution">
    <text evidence="3">The sequence shown here is derived from an EMBL/GenBank/DDBJ whole genome shotgun (WGS) entry which is preliminary data.</text>
</comment>
<gene>
    <name evidence="3" type="ORF">F6X38_12405</name>
</gene>
<feature type="compositionally biased region" description="Low complexity" evidence="1">
    <location>
        <begin position="109"/>
        <end position="119"/>
    </location>
</feature>